<evidence type="ECO:0000259" key="2">
    <source>
        <dbReference type="Pfam" id="PF13391"/>
    </source>
</evidence>
<accession>A0A8H3FPX1</accession>
<gene>
    <name evidence="3" type="ORF">GOMPHAMPRED_004485</name>
</gene>
<dbReference type="OrthoDB" id="5424751at2759"/>
<keyword evidence="4" id="KW-1185">Reference proteome</keyword>
<proteinExistence type="predicted"/>
<name>A0A8H3FPX1_9LECA</name>
<dbReference type="InterPro" id="IPR003615">
    <property type="entry name" value="HNH_nuc"/>
</dbReference>
<dbReference type="AlphaFoldDB" id="A0A8H3FPX1"/>
<dbReference type="Pfam" id="PF13391">
    <property type="entry name" value="HNH_2"/>
    <property type="match status" value="1"/>
</dbReference>
<dbReference type="EMBL" id="CAJPDQ010000028">
    <property type="protein sequence ID" value="CAF9927795.1"/>
    <property type="molecule type" value="Genomic_DNA"/>
</dbReference>
<protein>
    <recommendedName>
        <fullName evidence="2">HNH nuclease domain-containing protein</fullName>
    </recommendedName>
</protein>
<evidence type="ECO:0000313" key="4">
    <source>
        <dbReference type="Proteomes" id="UP000664169"/>
    </source>
</evidence>
<evidence type="ECO:0000313" key="3">
    <source>
        <dbReference type="EMBL" id="CAF9927795.1"/>
    </source>
</evidence>
<sequence length="343" mass="39478">MPDLFVNSFVLSDPCPELGEIRIYHPGYDDEEPLLRLLGCDDAAGGLWRMVAETACAIISNNQFNGQLKNDGGEVMTQHILPPGDYWWHLPDLKYAILAEFRLWRFPGSPPDAWRTRKQDDQPGNRCVLTGQKFGLQKAHIVPRGETEWFEMNRMGVLFSSDNRENSVDNIDNLLLLRTDLHQGLDQKLFAFFPKGDKMMLHCMGRNAAPWHNVYLKRDVCKEFLLARFAWTLYPICLAPWLKMKKARMLWVDVNGALSVQEVGGEDCQLLAHSIRPRSTSPKKRRTEDHPFTNPPNFTSSKRCSDYSFDSGLGTTDDDDSLEYQSFDGWDERRGRKRLRGDY</sequence>
<dbReference type="Proteomes" id="UP000664169">
    <property type="component" value="Unassembled WGS sequence"/>
</dbReference>
<organism evidence="3 4">
    <name type="scientific">Gomphillus americanus</name>
    <dbReference type="NCBI Taxonomy" id="1940652"/>
    <lineage>
        <taxon>Eukaryota</taxon>
        <taxon>Fungi</taxon>
        <taxon>Dikarya</taxon>
        <taxon>Ascomycota</taxon>
        <taxon>Pezizomycotina</taxon>
        <taxon>Lecanoromycetes</taxon>
        <taxon>OSLEUM clade</taxon>
        <taxon>Ostropomycetidae</taxon>
        <taxon>Ostropales</taxon>
        <taxon>Graphidaceae</taxon>
        <taxon>Gomphilloideae</taxon>
        <taxon>Gomphillus</taxon>
    </lineage>
</organism>
<comment type="caution">
    <text evidence="3">The sequence shown here is derived from an EMBL/GenBank/DDBJ whole genome shotgun (WGS) entry which is preliminary data.</text>
</comment>
<evidence type="ECO:0000256" key="1">
    <source>
        <dbReference type="SAM" id="MobiDB-lite"/>
    </source>
</evidence>
<feature type="domain" description="HNH nuclease" evidence="2">
    <location>
        <begin position="127"/>
        <end position="192"/>
    </location>
</feature>
<feature type="region of interest" description="Disordered" evidence="1">
    <location>
        <begin position="276"/>
        <end position="305"/>
    </location>
</feature>
<reference evidence="3" key="1">
    <citation type="submission" date="2021-03" db="EMBL/GenBank/DDBJ databases">
        <authorList>
            <person name="Tagirdzhanova G."/>
        </authorList>
    </citation>
    <scope>NUCLEOTIDE SEQUENCE</scope>
</reference>